<evidence type="ECO:0000313" key="7">
    <source>
        <dbReference type="EMBL" id="EQD37709.1"/>
    </source>
</evidence>
<proteinExistence type="predicted"/>
<dbReference type="Pfam" id="PF13515">
    <property type="entry name" value="FUSC_2"/>
    <property type="match status" value="1"/>
</dbReference>
<organism evidence="7">
    <name type="scientific">mine drainage metagenome</name>
    <dbReference type="NCBI Taxonomy" id="410659"/>
    <lineage>
        <taxon>unclassified sequences</taxon>
        <taxon>metagenomes</taxon>
        <taxon>ecological metagenomes</taxon>
    </lineage>
</organism>
<evidence type="ECO:0000256" key="2">
    <source>
        <dbReference type="ARBA" id="ARBA00022692"/>
    </source>
</evidence>
<sequence length="216" mass="22437">MAGTVLGLVLTTALVLVLPANAWIHLAVLAALCAGYRYLGNVHYAAAVACLTGLVVLLLAFVGERPEPTVIARLVDTVLGSVVALAAYGLWPTWEKGRAREMVAQSLQAYAAYLASIATGEAPERHAARQGARVARINAEASVKRLLAEPATPPALAELAQSLLTNGNRLARAIMTLEALIPQHGRLAGGAATQSLVLDGAAALREVADALSTHRA</sequence>
<evidence type="ECO:0000259" key="6">
    <source>
        <dbReference type="Pfam" id="PF13515"/>
    </source>
</evidence>
<dbReference type="InterPro" id="IPR049453">
    <property type="entry name" value="Memb_transporter_dom"/>
</dbReference>
<dbReference type="EMBL" id="AUZX01012823">
    <property type="protein sequence ID" value="EQD37709.1"/>
    <property type="molecule type" value="Genomic_DNA"/>
</dbReference>
<gene>
    <name evidence="7" type="ORF">B1A_17439</name>
</gene>
<evidence type="ECO:0000256" key="4">
    <source>
        <dbReference type="ARBA" id="ARBA00023136"/>
    </source>
</evidence>
<evidence type="ECO:0000256" key="1">
    <source>
        <dbReference type="ARBA" id="ARBA00004141"/>
    </source>
</evidence>
<keyword evidence="4 5" id="KW-0472">Membrane</keyword>
<reference evidence="7" key="1">
    <citation type="submission" date="2013-08" db="EMBL/GenBank/DDBJ databases">
        <authorList>
            <person name="Mendez C."/>
            <person name="Richter M."/>
            <person name="Ferrer M."/>
            <person name="Sanchez J."/>
        </authorList>
    </citation>
    <scope>NUCLEOTIDE SEQUENCE</scope>
</reference>
<comment type="caution">
    <text evidence="7">The sequence shown here is derived from an EMBL/GenBank/DDBJ whole genome shotgun (WGS) entry which is preliminary data.</text>
</comment>
<comment type="subcellular location">
    <subcellularLocation>
        <location evidence="1">Membrane</location>
        <topology evidence="1">Multi-pass membrane protein</topology>
    </subcellularLocation>
</comment>
<feature type="domain" description="Integral membrane bound transporter" evidence="6">
    <location>
        <begin position="1"/>
        <end position="86"/>
    </location>
</feature>
<protein>
    <recommendedName>
        <fullName evidence="6">Integral membrane bound transporter domain-containing protein</fullName>
    </recommendedName>
</protein>
<evidence type="ECO:0000256" key="5">
    <source>
        <dbReference type="SAM" id="Phobius"/>
    </source>
</evidence>
<dbReference type="GO" id="GO:0016020">
    <property type="term" value="C:membrane"/>
    <property type="evidence" value="ECO:0007669"/>
    <property type="project" value="UniProtKB-SubCell"/>
</dbReference>
<keyword evidence="2 5" id="KW-0812">Transmembrane</keyword>
<keyword evidence="3 5" id="KW-1133">Transmembrane helix</keyword>
<feature type="transmembrane region" description="Helical" evidence="5">
    <location>
        <begin position="43"/>
        <end position="63"/>
    </location>
</feature>
<accession>T1A9V9</accession>
<dbReference type="AlphaFoldDB" id="T1A9V9"/>
<name>T1A9V9_9ZZZZ</name>
<reference evidence="7" key="2">
    <citation type="journal article" date="2014" name="ISME J.">
        <title>Microbial stratification in low pH oxic and suboxic macroscopic growths along an acid mine drainage.</title>
        <authorList>
            <person name="Mendez-Garcia C."/>
            <person name="Mesa V."/>
            <person name="Sprenger R.R."/>
            <person name="Richter M."/>
            <person name="Diez M.S."/>
            <person name="Solano J."/>
            <person name="Bargiela R."/>
            <person name="Golyshina O.V."/>
            <person name="Manteca A."/>
            <person name="Ramos J.L."/>
            <person name="Gallego J.R."/>
            <person name="Llorente I."/>
            <person name="Martins Dos Santos V.A."/>
            <person name="Jensen O.N."/>
            <person name="Pelaez A.I."/>
            <person name="Sanchez J."/>
            <person name="Ferrer M."/>
        </authorList>
    </citation>
    <scope>NUCLEOTIDE SEQUENCE</scope>
</reference>
<evidence type="ECO:0000256" key="3">
    <source>
        <dbReference type="ARBA" id="ARBA00022989"/>
    </source>
</evidence>
<feature type="transmembrane region" description="Helical" evidence="5">
    <location>
        <begin position="70"/>
        <end position="91"/>
    </location>
</feature>
<feature type="non-terminal residue" evidence="7">
    <location>
        <position position="216"/>
    </location>
</feature>